<proteinExistence type="predicted"/>
<dbReference type="Proteomes" id="UP000306888">
    <property type="component" value="Unassembled WGS sequence"/>
</dbReference>
<gene>
    <name evidence="2" type="ORF">E5347_01435</name>
</gene>
<protein>
    <recommendedName>
        <fullName evidence="4">DUF4064 domain-containing protein</fullName>
    </recommendedName>
</protein>
<feature type="transmembrane region" description="Helical" evidence="1">
    <location>
        <begin position="12"/>
        <end position="33"/>
    </location>
</feature>
<accession>A0A4S2DR26</accession>
<evidence type="ECO:0000313" key="2">
    <source>
        <dbReference type="EMBL" id="TGY43501.1"/>
    </source>
</evidence>
<dbReference type="RefSeq" id="WP_136003848.1">
    <property type="nucleotide sequence ID" value="NZ_SRYR01000001.1"/>
</dbReference>
<dbReference type="EMBL" id="SRYR01000001">
    <property type="protein sequence ID" value="TGY43501.1"/>
    <property type="molecule type" value="Genomic_DNA"/>
</dbReference>
<evidence type="ECO:0000256" key="1">
    <source>
        <dbReference type="SAM" id="Phobius"/>
    </source>
</evidence>
<comment type="caution">
    <text evidence="2">The sequence shown here is derived from an EMBL/GenBank/DDBJ whole genome shotgun (WGS) entry which is preliminary data.</text>
</comment>
<feature type="transmembrane region" description="Helical" evidence="1">
    <location>
        <begin position="107"/>
        <end position="124"/>
    </location>
</feature>
<feature type="transmembrane region" description="Helical" evidence="1">
    <location>
        <begin position="83"/>
        <end position="101"/>
    </location>
</feature>
<dbReference type="AlphaFoldDB" id="A0A4S2DR26"/>
<evidence type="ECO:0008006" key="4">
    <source>
        <dbReference type="Google" id="ProtNLM"/>
    </source>
</evidence>
<name>A0A4S2DR26_9CLOT</name>
<dbReference type="OrthoDB" id="1938844at2"/>
<organism evidence="2 3">
    <name type="scientific">Clostridium sartagoforme</name>
    <dbReference type="NCBI Taxonomy" id="84031"/>
    <lineage>
        <taxon>Bacteria</taxon>
        <taxon>Bacillati</taxon>
        <taxon>Bacillota</taxon>
        <taxon>Clostridia</taxon>
        <taxon>Eubacteriales</taxon>
        <taxon>Clostridiaceae</taxon>
        <taxon>Clostridium</taxon>
    </lineage>
</organism>
<feature type="transmembrane region" description="Helical" evidence="1">
    <location>
        <begin position="53"/>
        <end position="76"/>
    </location>
</feature>
<keyword evidence="1" id="KW-1133">Transmembrane helix</keyword>
<sequence length="136" mass="15120">MEKIENEQRVGSGITILSIVYLVFQGFGLFALVSSIVMKEQIIAKLAESGAVLAFNSAEIIISIILSIIFIASLILILMKKSIGAYLFIAVQALSIIYNIITGAFTFASIFGLILPGLMIYLLYRKKEIYFERLKF</sequence>
<keyword evidence="3" id="KW-1185">Reference proteome</keyword>
<evidence type="ECO:0000313" key="3">
    <source>
        <dbReference type="Proteomes" id="UP000306888"/>
    </source>
</evidence>
<keyword evidence="1" id="KW-0472">Membrane</keyword>
<keyword evidence="1" id="KW-0812">Transmembrane</keyword>
<reference evidence="2 3" key="1">
    <citation type="submission" date="2019-04" db="EMBL/GenBank/DDBJ databases">
        <title>Microbes associate with the intestines of laboratory mice.</title>
        <authorList>
            <person name="Navarre W."/>
            <person name="Wong E."/>
            <person name="Huang K."/>
            <person name="Tropini C."/>
            <person name="Ng K."/>
            <person name="Yu B."/>
        </authorList>
    </citation>
    <scope>NUCLEOTIDE SEQUENCE [LARGE SCALE GENOMIC DNA]</scope>
    <source>
        <strain evidence="2 3">NM50_B9-20</strain>
    </source>
</reference>